<protein>
    <recommendedName>
        <fullName evidence="16 17">Regulator of telomere elongation helicase 1 homolog</fullName>
        <ecNumber evidence="17">5.6.2.-</ecNumber>
    </recommendedName>
</protein>
<comment type="similarity">
    <text evidence="17">Belongs to the helicase family. RAD3/XPD subfamily.</text>
</comment>
<dbReference type="InterPro" id="IPR006554">
    <property type="entry name" value="Helicase-like_DEXD_c2"/>
</dbReference>
<evidence type="ECO:0000256" key="2">
    <source>
        <dbReference type="ARBA" id="ARBA00022485"/>
    </source>
</evidence>
<organism evidence="21">
    <name type="scientific">Thrips palmi</name>
    <name type="common">Melon thrips</name>
    <dbReference type="NCBI Taxonomy" id="161013"/>
    <lineage>
        <taxon>Eukaryota</taxon>
        <taxon>Metazoa</taxon>
        <taxon>Ecdysozoa</taxon>
        <taxon>Arthropoda</taxon>
        <taxon>Hexapoda</taxon>
        <taxon>Insecta</taxon>
        <taxon>Pterygota</taxon>
        <taxon>Neoptera</taxon>
        <taxon>Paraneoptera</taxon>
        <taxon>Thysanoptera</taxon>
        <taxon>Terebrantia</taxon>
        <taxon>Thripoidea</taxon>
        <taxon>Thripidae</taxon>
        <taxon>Thrips</taxon>
    </lineage>
</organism>
<feature type="region of interest" description="Disordered" evidence="18">
    <location>
        <begin position="748"/>
        <end position="829"/>
    </location>
</feature>
<keyword evidence="5 17" id="KW-0227">DNA damage</keyword>
<dbReference type="PROSITE" id="PS51193">
    <property type="entry name" value="HELICASE_ATP_BIND_2"/>
    <property type="match status" value="1"/>
</dbReference>
<dbReference type="Gene3D" id="3.40.50.300">
    <property type="entry name" value="P-loop containing nucleotide triphosphate hydrolases"/>
    <property type="match status" value="2"/>
</dbReference>
<dbReference type="SUPFAM" id="SSF52540">
    <property type="entry name" value="P-loop containing nucleoside triphosphate hydrolases"/>
    <property type="match status" value="2"/>
</dbReference>
<evidence type="ECO:0000256" key="12">
    <source>
        <dbReference type="ARBA" id="ARBA00023204"/>
    </source>
</evidence>
<dbReference type="GO" id="GO:0016818">
    <property type="term" value="F:hydrolase activity, acting on acid anhydrides, in phosphorus-containing anhydrides"/>
    <property type="evidence" value="ECO:0007669"/>
    <property type="project" value="InterPro"/>
</dbReference>
<feature type="compositionally biased region" description="Basic and acidic residues" evidence="18">
    <location>
        <begin position="873"/>
        <end position="884"/>
    </location>
</feature>
<evidence type="ECO:0000256" key="6">
    <source>
        <dbReference type="ARBA" id="ARBA00022801"/>
    </source>
</evidence>
<reference evidence="21" key="1">
    <citation type="submission" date="2025-08" db="UniProtKB">
        <authorList>
            <consortium name="RefSeq"/>
        </authorList>
    </citation>
    <scope>IDENTIFICATION</scope>
    <source>
        <tissue evidence="21">Total insect</tissue>
    </source>
</reference>
<dbReference type="KEGG" id="tpal:117646885"/>
<dbReference type="PANTHER" id="PTHR11472:SF34">
    <property type="entry name" value="REGULATOR OF TELOMERE ELONGATION HELICASE 1"/>
    <property type="match status" value="1"/>
</dbReference>
<feature type="domain" description="Helicase ATP-binding" evidence="19">
    <location>
        <begin position="7"/>
        <end position="317"/>
    </location>
</feature>
<keyword evidence="3 17" id="KW-0479">Metal-binding</keyword>
<dbReference type="RefSeq" id="XP_034244080.1">
    <property type="nucleotide sequence ID" value="XM_034388189.1"/>
</dbReference>
<dbReference type="GO" id="GO:0051539">
    <property type="term" value="F:4 iron, 4 sulfur cluster binding"/>
    <property type="evidence" value="ECO:0007669"/>
    <property type="project" value="UniProtKB-UniRule"/>
</dbReference>
<dbReference type="Proteomes" id="UP000515158">
    <property type="component" value="Unplaced"/>
</dbReference>
<dbReference type="GO" id="GO:0003677">
    <property type="term" value="F:DNA binding"/>
    <property type="evidence" value="ECO:0007669"/>
    <property type="project" value="UniProtKB-UniRule"/>
</dbReference>
<feature type="region of interest" description="Disordered" evidence="18">
    <location>
        <begin position="865"/>
        <end position="886"/>
    </location>
</feature>
<evidence type="ECO:0000256" key="4">
    <source>
        <dbReference type="ARBA" id="ARBA00022741"/>
    </source>
</evidence>
<evidence type="ECO:0000256" key="16">
    <source>
        <dbReference type="ARBA" id="ARBA00073810"/>
    </source>
</evidence>
<evidence type="ECO:0000256" key="14">
    <source>
        <dbReference type="ARBA" id="ARBA00023242"/>
    </source>
</evidence>
<comment type="catalytic activity">
    <reaction evidence="15 17">
        <text>ATP + H2O = ADP + phosphate + H(+)</text>
        <dbReference type="Rhea" id="RHEA:13065"/>
        <dbReference type="ChEBI" id="CHEBI:15377"/>
        <dbReference type="ChEBI" id="CHEBI:15378"/>
        <dbReference type="ChEBI" id="CHEBI:30616"/>
        <dbReference type="ChEBI" id="CHEBI:43474"/>
        <dbReference type="ChEBI" id="CHEBI:456216"/>
    </reaction>
</comment>
<dbReference type="InterPro" id="IPR045028">
    <property type="entry name" value="DinG/Rad3-like"/>
</dbReference>
<keyword evidence="13 17" id="KW-0413">Isomerase</keyword>
<dbReference type="GO" id="GO:0005634">
    <property type="term" value="C:nucleus"/>
    <property type="evidence" value="ECO:0007669"/>
    <property type="project" value="UniProtKB-SubCell"/>
</dbReference>
<proteinExistence type="inferred from homology"/>
<keyword evidence="8 17" id="KW-0067">ATP-binding</keyword>
<feature type="binding site" evidence="17">
    <location>
        <position position="208"/>
    </location>
    <ligand>
        <name>[4Fe-4S] cluster</name>
        <dbReference type="ChEBI" id="CHEBI:49883"/>
    </ligand>
</feature>
<comment type="function">
    <text evidence="17">A probable ATP-dependent DNA helicase implicated in DNA repair and the maintenance of genomic stability. Acts as an anti-recombinase to counteract toxic recombination and limit crossover during meiosis. Regulates meiotic recombination and crossover homeostasis by physically dissociating strand invasion events and thereby promotes noncrossover repair by meiotic synthesis dependent strand annealing (SDSA) as well as disassembly of D loop recombination intermediates.</text>
</comment>
<dbReference type="SMART" id="SM00491">
    <property type="entry name" value="HELICc2"/>
    <property type="match status" value="1"/>
</dbReference>
<evidence type="ECO:0000256" key="18">
    <source>
        <dbReference type="SAM" id="MobiDB-lite"/>
    </source>
</evidence>
<feature type="compositionally biased region" description="Low complexity" evidence="18">
    <location>
        <begin position="803"/>
        <end position="823"/>
    </location>
</feature>
<dbReference type="InParanoid" id="A0A6P8Z248"/>
<dbReference type="InterPro" id="IPR014013">
    <property type="entry name" value="Helic_SF1/SF2_ATP-bd_DinG/Rad3"/>
</dbReference>
<dbReference type="GO" id="GO:0010569">
    <property type="term" value="P:regulation of double-strand break repair via homologous recombination"/>
    <property type="evidence" value="ECO:0007669"/>
    <property type="project" value="UniProtKB-UniRule"/>
</dbReference>
<accession>A0A6P8Z248</accession>
<dbReference type="CDD" id="cd18788">
    <property type="entry name" value="SF2_C_XPD"/>
    <property type="match status" value="1"/>
</dbReference>
<gene>
    <name evidence="21" type="primary">LOC117646885</name>
</gene>
<dbReference type="GO" id="GO:1904430">
    <property type="term" value="P:negative regulation of t-circle formation"/>
    <property type="evidence" value="ECO:0007669"/>
    <property type="project" value="TreeGrafter"/>
</dbReference>
<keyword evidence="12 17" id="KW-0234">DNA repair</keyword>
<evidence type="ECO:0000313" key="20">
    <source>
        <dbReference type="Proteomes" id="UP000515158"/>
    </source>
</evidence>
<feature type="binding site" evidence="17">
    <location>
        <position position="163"/>
    </location>
    <ligand>
        <name>[4Fe-4S] cluster</name>
        <dbReference type="ChEBI" id="CHEBI:49883"/>
    </ligand>
</feature>
<dbReference type="InterPro" id="IPR013020">
    <property type="entry name" value="Rad3/Chl1-like"/>
</dbReference>
<evidence type="ECO:0000313" key="21">
    <source>
        <dbReference type="RefSeq" id="XP_034244080.1"/>
    </source>
</evidence>
<dbReference type="InterPro" id="IPR030845">
    <property type="entry name" value="RTEL1"/>
</dbReference>
<dbReference type="GO" id="GO:0006260">
    <property type="term" value="P:DNA replication"/>
    <property type="evidence" value="ECO:0007669"/>
    <property type="project" value="InterPro"/>
</dbReference>
<dbReference type="PANTHER" id="PTHR11472">
    <property type="entry name" value="DNA REPAIR DEAD HELICASE RAD3/XP-D SUBFAMILY MEMBER"/>
    <property type="match status" value="1"/>
</dbReference>
<dbReference type="SMART" id="SM00488">
    <property type="entry name" value="DEXDc2"/>
    <property type="match status" value="1"/>
</dbReference>
<evidence type="ECO:0000256" key="13">
    <source>
        <dbReference type="ARBA" id="ARBA00023235"/>
    </source>
</evidence>
<evidence type="ECO:0000256" key="10">
    <source>
        <dbReference type="ARBA" id="ARBA00023014"/>
    </source>
</evidence>
<dbReference type="InterPro" id="IPR027417">
    <property type="entry name" value="P-loop_NTPase"/>
</dbReference>
<keyword evidence="7 17" id="KW-0347">Helicase</keyword>
<evidence type="ECO:0000256" key="3">
    <source>
        <dbReference type="ARBA" id="ARBA00022723"/>
    </source>
</evidence>
<dbReference type="InterPro" id="IPR006555">
    <property type="entry name" value="ATP-dep_Helicase_C"/>
</dbReference>
<dbReference type="GO" id="GO:0070182">
    <property type="term" value="F:DNA polymerase binding"/>
    <property type="evidence" value="ECO:0007669"/>
    <property type="project" value="TreeGrafter"/>
</dbReference>
<dbReference type="EC" id="5.6.2.-" evidence="17"/>
<keyword evidence="11 17" id="KW-0238">DNA-binding</keyword>
<evidence type="ECO:0000256" key="8">
    <source>
        <dbReference type="ARBA" id="ARBA00022840"/>
    </source>
</evidence>
<dbReference type="GO" id="GO:0006281">
    <property type="term" value="P:DNA repair"/>
    <property type="evidence" value="ECO:0007669"/>
    <property type="project" value="UniProtKB-UniRule"/>
</dbReference>
<dbReference type="OrthoDB" id="19182at2759"/>
<dbReference type="GeneID" id="117646885"/>
<evidence type="ECO:0000256" key="15">
    <source>
        <dbReference type="ARBA" id="ARBA00049360"/>
    </source>
</evidence>
<keyword evidence="14 17" id="KW-0539">Nucleus</keyword>
<dbReference type="CDD" id="cd17970">
    <property type="entry name" value="DEAHc_FancJ"/>
    <property type="match status" value="1"/>
</dbReference>
<dbReference type="HAMAP" id="MF_03065">
    <property type="entry name" value="RTEL1"/>
    <property type="match status" value="1"/>
</dbReference>
<evidence type="ECO:0000256" key="9">
    <source>
        <dbReference type="ARBA" id="ARBA00023004"/>
    </source>
</evidence>
<evidence type="ECO:0000256" key="5">
    <source>
        <dbReference type="ARBA" id="ARBA00022763"/>
    </source>
</evidence>
<dbReference type="InterPro" id="IPR057498">
    <property type="entry name" value="Rtel1_ARCH"/>
</dbReference>
<dbReference type="Pfam" id="PF13307">
    <property type="entry name" value="Helicase_C_2"/>
    <property type="match status" value="1"/>
</dbReference>
<dbReference type="GO" id="GO:0003678">
    <property type="term" value="F:DNA helicase activity"/>
    <property type="evidence" value="ECO:0007669"/>
    <property type="project" value="UniProtKB-UniRule"/>
</dbReference>
<evidence type="ECO:0000256" key="11">
    <source>
        <dbReference type="ARBA" id="ARBA00023125"/>
    </source>
</evidence>
<feature type="binding site" evidence="17">
    <location>
        <position position="172"/>
    </location>
    <ligand>
        <name>[4Fe-4S] cluster</name>
        <dbReference type="ChEBI" id="CHEBI:49883"/>
    </ligand>
</feature>
<dbReference type="GO" id="GO:0090657">
    <property type="term" value="P:telomeric loop disassembly"/>
    <property type="evidence" value="ECO:0007669"/>
    <property type="project" value="TreeGrafter"/>
</dbReference>
<dbReference type="Pfam" id="PF23116">
    <property type="entry name" value="HHD_RTEL1"/>
    <property type="match status" value="1"/>
</dbReference>
<keyword evidence="6 17" id="KW-0378">Hydrolase</keyword>
<dbReference type="NCBIfam" id="TIGR00604">
    <property type="entry name" value="rad3"/>
    <property type="match status" value="1"/>
</dbReference>
<feature type="compositionally biased region" description="Polar residues" evidence="18">
    <location>
        <begin position="778"/>
        <end position="790"/>
    </location>
</feature>
<dbReference type="Pfam" id="PF23109">
    <property type="entry name" value="ARCH_RTEL1"/>
    <property type="match status" value="1"/>
</dbReference>
<name>A0A6P8Z248_THRPL</name>
<dbReference type="FunCoup" id="A0A6P8Z248">
    <property type="interactions" value="1681"/>
</dbReference>
<dbReference type="Pfam" id="PF06733">
    <property type="entry name" value="DEAD_2"/>
    <property type="match status" value="1"/>
</dbReference>
<dbReference type="CTD" id="51750"/>
<keyword evidence="4 17" id="KW-0547">Nucleotide-binding</keyword>
<comment type="subcellular location">
    <subcellularLocation>
        <location evidence="1 17">Nucleus</location>
    </subcellularLocation>
</comment>
<evidence type="ECO:0000256" key="7">
    <source>
        <dbReference type="ARBA" id="ARBA00022806"/>
    </source>
</evidence>
<dbReference type="GO" id="GO:0006310">
    <property type="term" value="P:DNA recombination"/>
    <property type="evidence" value="ECO:0007669"/>
    <property type="project" value="InterPro"/>
</dbReference>
<evidence type="ECO:0000259" key="19">
    <source>
        <dbReference type="PROSITE" id="PS51193"/>
    </source>
</evidence>
<dbReference type="InterPro" id="IPR010614">
    <property type="entry name" value="RAD3-like_helicase_DEAD"/>
</dbReference>
<keyword evidence="20" id="KW-1185">Reference proteome</keyword>
<dbReference type="AlphaFoldDB" id="A0A6P8Z248"/>
<dbReference type="GO" id="GO:0005524">
    <property type="term" value="F:ATP binding"/>
    <property type="evidence" value="ECO:0007669"/>
    <property type="project" value="UniProtKB-UniRule"/>
</dbReference>
<dbReference type="FunFam" id="3.40.50.300:FF:000431">
    <property type="entry name" value="Regulator of telomere elongation helicase 1"/>
    <property type="match status" value="1"/>
</dbReference>
<evidence type="ECO:0000256" key="1">
    <source>
        <dbReference type="ARBA" id="ARBA00004123"/>
    </source>
</evidence>
<keyword evidence="10 17" id="KW-0411">Iron-sulfur</keyword>
<feature type="binding site" evidence="17">
    <location>
        <position position="145"/>
    </location>
    <ligand>
        <name>[4Fe-4S] cluster</name>
        <dbReference type="ChEBI" id="CHEBI:49883"/>
    </ligand>
</feature>
<evidence type="ECO:0000256" key="17">
    <source>
        <dbReference type="HAMAP-Rule" id="MF_03065"/>
    </source>
</evidence>
<sequence length="1004" mass="112828">MPEVMIRNIPVQFPFEPYDVQRAYMEKVIDCLQSGAHGMLESPTGTGKTLSLLCASLAWLNVKKAQNQAMRMTMEDNPFLDELKDSLNSVAGAEGNQPMSWGRFSPKIIYSSRTHSQLTQAISEMKRTSYAHMRMAVIGSRDQLCTHPDVSKEENTAIKTAMCQTLLANRACYLHRNVERRRDDPAFTEAGVMDIEDLIKVSAATRVCPYYMSRELKQAADIVFMPYNYLLDPRTRRQQDVDMNNSIVILDEGHNVEKICEDSASFSLCNTDVALCIGEVTEVMKIVSENPIMDFNDDSEKKRDFSEHDLMMLKEMLLKLEKAIDEIPLTQKTNTESSFPGEYIFELLNKANVSFDTYNLYATLVELIVQYLNALKSSQGAGPFQKTGGNLEKLANFFKTVYHFEKKTCQDHINSVKECYKVFVALEKPKPTYKKNSWNTTKDDTKPGGKVVNFWCFNPGYGMKGLLNLGVHSIIVTSGTLSPLPPLISELGIPINITLENKHVITRDQVFVSVVSCGPDNEPLNSSFQNRSNSSYLSSLGRTIVNFARIIPEGLLVFFPSYSVLNQCKESWEITGIWNQIFAAKEIFVEPQGKRDLKDVMNAYYSRIAQPGSKGACFLAVCRGKVSEGLDFADQNGRAVILTGLPYPPAFDPRVIMKKDYLDRNKKKVTGQSWYQLEATRAVNQAIGRVIRHRHDYGAVLFCDNRFAGPSIKQQMSAWLRPYIETPNQFGAVTRGLCQFFKNAKQQLPQPSKKDMSVAWGEASSEPAGPSRAVPASFDSTSKWFSNSKAPSEPQRHGNFNWSQSLSTPSSSMSSYSQQGCSSTQKKNNGSKSMFGALEETVQVIDFNSVALTTEDSPAVTLKDCTNQADTPVRAENEERPPDSKRRKLKVMGVKLDYEQNDSGYSSTSSLASAPPVLSRKERMLEYLKMVKRSLTHDQLQIFNAAVKEYSRHSNYPQLIATLSSVFSHPSLHTCLKGFVTFIKDSHKEQFASFCREKLNNTRL</sequence>
<keyword evidence="2 17" id="KW-0004">4Fe-4S</keyword>
<dbReference type="GO" id="GO:0045910">
    <property type="term" value="P:negative regulation of DNA recombination"/>
    <property type="evidence" value="ECO:0007669"/>
    <property type="project" value="TreeGrafter"/>
</dbReference>
<dbReference type="Gene3D" id="1.20.1160.20">
    <property type="match status" value="1"/>
</dbReference>
<dbReference type="GO" id="GO:0046872">
    <property type="term" value="F:metal ion binding"/>
    <property type="evidence" value="ECO:0007669"/>
    <property type="project" value="UniProtKB-UniRule"/>
</dbReference>
<keyword evidence="9 17" id="KW-0408">Iron</keyword>